<comment type="similarity">
    <text evidence="2 13">Belongs to the amiloride-sensitive sodium channel (TC 1.A.6) family.</text>
</comment>
<keyword evidence="8 13" id="KW-0406">Ion transport</keyword>
<dbReference type="PANTHER" id="PTHR11690">
    <property type="entry name" value="AMILORIDE-SENSITIVE SODIUM CHANNEL-RELATED"/>
    <property type="match status" value="1"/>
</dbReference>
<dbReference type="InterPro" id="IPR001873">
    <property type="entry name" value="ENaC"/>
</dbReference>
<keyword evidence="16" id="KW-1185">Reference proteome</keyword>
<evidence type="ECO:0000256" key="4">
    <source>
        <dbReference type="ARBA" id="ARBA00022461"/>
    </source>
</evidence>
<dbReference type="WBParaSite" id="PSAMB.scaffold1218size34187.g11818.t1">
    <property type="protein sequence ID" value="PSAMB.scaffold1218size34187.g11818.t1"/>
    <property type="gene ID" value="PSAMB.scaffold1218size34187.g11818"/>
</dbReference>
<feature type="compositionally biased region" description="Basic and acidic residues" evidence="14">
    <location>
        <begin position="686"/>
        <end position="704"/>
    </location>
</feature>
<dbReference type="Gene3D" id="1.10.287.820">
    <property type="entry name" value="Acid-sensing ion channel domain"/>
    <property type="match status" value="1"/>
</dbReference>
<dbReference type="GO" id="GO:0005886">
    <property type="term" value="C:plasma membrane"/>
    <property type="evidence" value="ECO:0007669"/>
    <property type="project" value="TreeGrafter"/>
</dbReference>
<evidence type="ECO:0000256" key="15">
    <source>
        <dbReference type="SAM" id="Phobius"/>
    </source>
</evidence>
<keyword evidence="9 15" id="KW-0472">Membrane</keyword>
<evidence type="ECO:0000256" key="5">
    <source>
        <dbReference type="ARBA" id="ARBA00022692"/>
    </source>
</evidence>
<feature type="compositionally biased region" description="Basic and acidic residues" evidence="14">
    <location>
        <begin position="721"/>
        <end position="736"/>
    </location>
</feature>
<evidence type="ECO:0000256" key="13">
    <source>
        <dbReference type="RuleBase" id="RU000679"/>
    </source>
</evidence>
<reference evidence="17" key="1">
    <citation type="submission" date="2022-11" db="UniProtKB">
        <authorList>
            <consortium name="WormBaseParasite"/>
        </authorList>
    </citation>
    <scope>IDENTIFICATION</scope>
</reference>
<evidence type="ECO:0000256" key="10">
    <source>
        <dbReference type="ARBA" id="ARBA00023180"/>
    </source>
</evidence>
<dbReference type="Gene3D" id="2.60.470.10">
    <property type="entry name" value="Acid-sensing ion channels like domains"/>
    <property type="match status" value="1"/>
</dbReference>
<keyword evidence="4 13" id="KW-0894">Sodium channel</keyword>
<dbReference type="GO" id="GO:0015280">
    <property type="term" value="F:ligand-gated sodium channel activity"/>
    <property type="evidence" value="ECO:0007669"/>
    <property type="project" value="TreeGrafter"/>
</dbReference>
<accession>A0A914UT76</accession>
<protein>
    <submittedName>
        <fullName evidence="17">Uncharacterized protein</fullName>
    </submittedName>
</protein>
<feature type="transmembrane region" description="Helical" evidence="15">
    <location>
        <begin position="81"/>
        <end position="102"/>
    </location>
</feature>
<dbReference type="Pfam" id="PF00858">
    <property type="entry name" value="ASC"/>
    <property type="match status" value="1"/>
</dbReference>
<evidence type="ECO:0000256" key="8">
    <source>
        <dbReference type="ARBA" id="ARBA00023065"/>
    </source>
</evidence>
<dbReference type="Proteomes" id="UP000887566">
    <property type="component" value="Unplaced"/>
</dbReference>
<feature type="region of interest" description="Disordered" evidence="14">
    <location>
        <begin position="675"/>
        <end position="736"/>
    </location>
</feature>
<keyword evidence="3 13" id="KW-0813">Transport</keyword>
<dbReference type="AlphaFoldDB" id="A0A914UT76"/>
<sequence>MSNNIPSIVIDEPESDPEPDLSRSSKQRATTLIIQLPIEQLRRIAQTQGVTSLARETEHFAGTTTFHGVLRVYQGKNYVRMFWFTVIIIAMCLFLVQFVQLLKILASKPTVSKVSFILPDDGMDFPGVTICNYNPVRKSYIEALNASGEFSEQLLDYLVQSYIQIQALYENADPAELLAGHQALLNYTQNVDHNFTINGFFTAAGFKCEELLKVCSFGGRSFDCCVHSIPVLTDMGLCYQFRMVHATDEWMRRQRQAGVIYGLQVVADFHSEEQIGTNFASDEPAPLFTSDFEDGFRFYVHSLDAISYLSTEGISVSPSSRVYSAVSPSRFLLLPEDQWGNCTAKWIPGYDTQLPYSSTNCKALCRAKFFAEKCGCSPFIFNIENKFPVCSPYEIYLCVENNALLRAETSSPETEQRLQLPSCSECRVECDSFVHHAYNSYGTGFSEGALRWFTNQNANWTSGHVRANFVVINIFFRDMAYTEYSQMQATGLTETLSDIGGNMGLFLGASVVTACEIIIYLTKISWIGISRKRREYLTQKRQKEVEKERRLSEAIEGKIYPTPKLSTGQRLRSLGSSLASSFNRKHDRPKVQRKVGSSEDAPSKKMSKIKVDDFYTIEPETSGATYTIEPKTSGADSISIISVPSDFNRANNRRRSEMPVGSDLIQLRINLDTLGRPRSLSDPEAEVDHVSTRDQSHQQHRERQPVVLGQFLTVPEETREEIDRLRRQSSHPEDDN</sequence>
<feature type="region of interest" description="Disordered" evidence="14">
    <location>
        <begin position="578"/>
        <end position="604"/>
    </location>
</feature>
<evidence type="ECO:0000256" key="7">
    <source>
        <dbReference type="ARBA" id="ARBA00023053"/>
    </source>
</evidence>
<keyword evidence="5 13" id="KW-0812">Transmembrane</keyword>
<organism evidence="16 17">
    <name type="scientific">Plectus sambesii</name>
    <dbReference type="NCBI Taxonomy" id="2011161"/>
    <lineage>
        <taxon>Eukaryota</taxon>
        <taxon>Metazoa</taxon>
        <taxon>Ecdysozoa</taxon>
        <taxon>Nematoda</taxon>
        <taxon>Chromadorea</taxon>
        <taxon>Plectida</taxon>
        <taxon>Plectina</taxon>
        <taxon>Plectoidea</taxon>
        <taxon>Plectidae</taxon>
        <taxon>Plectus</taxon>
    </lineage>
</organism>
<evidence type="ECO:0000256" key="3">
    <source>
        <dbReference type="ARBA" id="ARBA00022448"/>
    </source>
</evidence>
<evidence type="ECO:0000256" key="6">
    <source>
        <dbReference type="ARBA" id="ARBA00022989"/>
    </source>
</evidence>
<evidence type="ECO:0000256" key="11">
    <source>
        <dbReference type="ARBA" id="ARBA00023201"/>
    </source>
</evidence>
<dbReference type="PRINTS" id="PR01078">
    <property type="entry name" value="AMINACHANNEL"/>
</dbReference>
<evidence type="ECO:0000313" key="16">
    <source>
        <dbReference type="Proteomes" id="UP000887566"/>
    </source>
</evidence>
<evidence type="ECO:0000256" key="14">
    <source>
        <dbReference type="SAM" id="MobiDB-lite"/>
    </source>
</evidence>
<evidence type="ECO:0000256" key="12">
    <source>
        <dbReference type="ARBA" id="ARBA00023303"/>
    </source>
</evidence>
<feature type="region of interest" description="Disordered" evidence="14">
    <location>
        <begin position="1"/>
        <end position="27"/>
    </location>
</feature>
<evidence type="ECO:0000256" key="2">
    <source>
        <dbReference type="ARBA" id="ARBA00007193"/>
    </source>
</evidence>
<keyword evidence="7" id="KW-0915">Sodium</keyword>
<comment type="subcellular location">
    <subcellularLocation>
        <location evidence="1">Membrane</location>
        <topology evidence="1">Multi-pass membrane protein</topology>
    </subcellularLocation>
</comment>
<name>A0A914UT76_9BILA</name>
<keyword evidence="10" id="KW-0325">Glycoprotein</keyword>
<keyword evidence="11 13" id="KW-0739">Sodium transport</keyword>
<evidence type="ECO:0000256" key="1">
    <source>
        <dbReference type="ARBA" id="ARBA00004141"/>
    </source>
</evidence>
<proteinExistence type="inferred from homology"/>
<dbReference type="PANTHER" id="PTHR11690:SF222">
    <property type="entry name" value="AMILORIDE-SENSITIVE SODIUM CHANNEL SUBUNIT GAMMA"/>
    <property type="match status" value="1"/>
</dbReference>
<keyword evidence="12 13" id="KW-0407">Ion channel</keyword>
<feature type="compositionally biased region" description="Basic residues" evidence="14">
    <location>
        <begin position="583"/>
        <end position="593"/>
    </location>
</feature>
<evidence type="ECO:0000256" key="9">
    <source>
        <dbReference type="ARBA" id="ARBA00023136"/>
    </source>
</evidence>
<evidence type="ECO:0000313" key="17">
    <source>
        <dbReference type="WBParaSite" id="PSAMB.scaffold1218size34187.g11818.t1"/>
    </source>
</evidence>
<keyword evidence="6 15" id="KW-1133">Transmembrane helix</keyword>